<dbReference type="PANTHER" id="PTHR11071">
    <property type="entry name" value="PEPTIDYL-PROLYL CIS-TRANS ISOMERASE"/>
    <property type="match status" value="1"/>
</dbReference>
<dbReference type="Pfam" id="PF00160">
    <property type="entry name" value="Pro_isomerase"/>
    <property type="match status" value="1"/>
</dbReference>
<dbReference type="GO" id="GO:0005737">
    <property type="term" value="C:cytoplasm"/>
    <property type="evidence" value="ECO:0007669"/>
    <property type="project" value="TreeGrafter"/>
</dbReference>
<organism evidence="4 5">
    <name type="scientific">Toxocara canis</name>
    <name type="common">Canine roundworm</name>
    <dbReference type="NCBI Taxonomy" id="6265"/>
    <lineage>
        <taxon>Eukaryota</taxon>
        <taxon>Metazoa</taxon>
        <taxon>Ecdysozoa</taxon>
        <taxon>Nematoda</taxon>
        <taxon>Chromadorea</taxon>
        <taxon>Rhabditida</taxon>
        <taxon>Spirurina</taxon>
        <taxon>Ascaridomorpha</taxon>
        <taxon>Ascaridoidea</taxon>
        <taxon>Toxocaridae</taxon>
        <taxon>Toxocara</taxon>
    </lineage>
</organism>
<dbReference type="PROSITE" id="PS50072">
    <property type="entry name" value="CSA_PPIASE_2"/>
    <property type="match status" value="1"/>
</dbReference>
<evidence type="ECO:0000313" key="4">
    <source>
        <dbReference type="Proteomes" id="UP000050794"/>
    </source>
</evidence>
<dbReference type="InterPro" id="IPR002130">
    <property type="entry name" value="Cyclophilin-type_PPIase_dom"/>
</dbReference>
<dbReference type="SUPFAM" id="SSF50891">
    <property type="entry name" value="Cyclophilin-like"/>
    <property type="match status" value="1"/>
</dbReference>
<reference evidence="5" key="1">
    <citation type="submission" date="2016-06" db="UniProtKB">
        <authorList>
            <consortium name="WormBaseParasite"/>
        </authorList>
    </citation>
    <scope>IDENTIFICATION</scope>
</reference>
<keyword evidence="1" id="KW-1133">Transmembrane helix</keyword>
<evidence type="ECO:0000259" key="2">
    <source>
        <dbReference type="PROSITE" id="PS50072"/>
    </source>
</evidence>
<protein>
    <submittedName>
        <fullName evidence="5">PPIase cyclophilin-type domain-containing protein</fullName>
    </submittedName>
</protein>
<dbReference type="GO" id="GO:0006457">
    <property type="term" value="P:protein folding"/>
    <property type="evidence" value="ECO:0007669"/>
    <property type="project" value="TreeGrafter"/>
</dbReference>
<dbReference type="GO" id="GO:0016018">
    <property type="term" value="F:cyclosporin A binding"/>
    <property type="evidence" value="ECO:0007669"/>
    <property type="project" value="TreeGrafter"/>
</dbReference>
<accession>A0A183U6R5</accession>
<dbReference type="GO" id="GO:0003755">
    <property type="term" value="F:peptidyl-prolyl cis-trans isomerase activity"/>
    <property type="evidence" value="ECO:0007669"/>
    <property type="project" value="InterPro"/>
</dbReference>
<feature type="transmembrane region" description="Helical" evidence="1">
    <location>
        <begin position="53"/>
        <end position="72"/>
    </location>
</feature>
<evidence type="ECO:0000313" key="5">
    <source>
        <dbReference type="WBParaSite" id="TCNE_0000418501-mRNA-1"/>
    </source>
</evidence>
<dbReference type="EMBL" id="UYWY01006562">
    <property type="protein sequence ID" value="VDM29901.1"/>
    <property type="molecule type" value="Genomic_DNA"/>
</dbReference>
<name>A0A183U6R5_TOXCA</name>
<dbReference type="WBParaSite" id="TCNE_0000418501-mRNA-1">
    <property type="protein sequence ID" value="TCNE_0000418501-mRNA-1"/>
    <property type="gene ID" value="TCNE_0000418501"/>
</dbReference>
<evidence type="ECO:0000256" key="1">
    <source>
        <dbReference type="SAM" id="Phobius"/>
    </source>
</evidence>
<dbReference type="Gene3D" id="2.40.100.10">
    <property type="entry name" value="Cyclophilin-like"/>
    <property type="match status" value="1"/>
</dbReference>
<keyword evidence="4" id="KW-1185">Reference proteome</keyword>
<evidence type="ECO:0000313" key="3">
    <source>
        <dbReference type="EMBL" id="VDM29901.1"/>
    </source>
</evidence>
<gene>
    <name evidence="3" type="ORF">TCNE_LOCUS4184</name>
</gene>
<dbReference type="PANTHER" id="PTHR11071:SF570">
    <property type="entry name" value="PEPTIDYL-PROLYL CIS-TRANS ISOMERASE"/>
    <property type="match status" value="1"/>
</dbReference>
<feature type="domain" description="PPIase cyclophilin-type" evidence="2">
    <location>
        <begin position="8"/>
        <end position="61"/>
    </location>
</feature>
<reference evidence="3 4" key="2">
    <citation type="submission" date="2018-11" db="EMBL/GenBank/DDBJ databases">
        <authorList>
            <consortium name="Pathogen Informatics"/>
        </authorList>
    </citation>
    <scope>NUCLEOTIDE SEQUENCE [LARGE SCALE GENOMIC DNA]</scope>
</reference>
<keyword evidence="1" id="KW-0812">Transmembrane</keyword>
<dbReference type="Proteomes" id="UP000050794">
    <property type="component" value="Unassembled WGS sequence"/>
</dbReference>
<proteinExistence type="predicted"/>
<dbReference type="AlphaFoldDB" id="A0A183U6R5"/>
<sequence>MAVPVRVFLDLTADGRQLGRLIFELRKDICPKTTENFRVLCTGEKGFGYKGCIFYRIIPGFCACVSLLKYYLAFDTLLLF</sequence>
<dbReference type="InterPro" id="IPR029000">
    <property type="entry name" value="Cyclophilin-like_dom_sf"/>
</dbReference>
<keyword evidence="1" id="KW-0472">Membrane</keyword>